<dbReference type="GO" id="GO:0003677">
    <property type="term" value="F:DNA binding"/>
    <property type="evidence" value="ECO:0007669"/>
    <property type="project" value="InterPro"/>
</dbReference>
<dbReference type="HOGENOM" id="CLU_1110935_0_0_4"/>
<evidence type="ECO:0000259" key="1">
    <source>
        <dbReference type="Pfam" id="PF03374"/>
    </source>
</evidence>
<dbReference type="Pfam" id="PF03374">
    <property type="entry name" value="ANT"/>
    <property type="match status" value="1"/>
</dbReference>
<reference evidence="2 3" key="1">
    <citation type="submission" date="2012-05" db="EMBL/GenBank/DDBJ databases">
        <title>The Genome Sequence of Sutterella wadsworthensis 2_1_59BFAA.</title>
        <authorList>
            <consortium name="The Broad Institute Genome Sequencing Platform"/>
            <person name="Earl A."/>
            <person name="Ward D."/>
            <person name="Feldgarden M."/>
            <person name="Gevers D."/>
            <person name="Daigneault M."/>
            <person name="Strauss J."/>
            <person name="Allen-Vercoe E."/>
            <person name="Walker B."/>
            <person name="Young S.K."/>
            <person name="Zeng Q."/>
            <person name="Gargeya S."/>
            <person name="Fitzgerald M."/>
            <person name="Haas B."/>
            <person name="Abouelleil A."/>
            <person name="Alvarado L."/>
            <person name="Arachchi H.M."/>
            <person name="Berlin A.M."/>
            <person name="Chapman S.B."/>
            <person name="Goldberg J."/>
            <person name="Griggs A."/>
            <person name="Gujja S."/>
            <person name="Hansen M."/>
            <person name="Howarth C."/>
            <person name="Imamovic A."/>
            <person name="Larimer J."/>
            <person name="McCowen C."/>
            <person name="Montmayeur A."/>
            <person name="Murphy C."/>
            <person name="Neiman D."/>
            <person name="Pearson M."/>
            <person name="Priest M."/>
            <person name="Roberts A."/>
            <person name="Saif S."/>
            <person name="Shea T."/>
            <person name="Sisk P."/>
            <person name="Sykes S."/>
            <person name="Wortman J."/>
            <person name="Nusbaum C."/>
            <person name="Birren B."/>
        </authorList>
    </citation>
    <scope>NUCLEOTIDE SEQUENCE [LARGE SCALE GENOMIC DNA]</scope>
    <source>
        <strain evidence="2 3">2_1_59BFAA</strain>
    </source>
</reference>
<sequence>MNEIIKLTNGQPVVDSLTIADGAQIEHASVMKLTRKYEDDFNSFGRVGFETRPFETNGGTQKREVALFNENQAMLLFTYLKNTEIARTFKIRLVKAFSDCRDELAKAKVSAPALPDYPTALRQLASSLEKTAALEHKIAEDAPKVAFAETVEASYGDMLIREAAKTLGYPAKHLFDWLRTHSWLTAKNEPYADRVKQGVLRPRVSNFDHPEKGPSVSVTAHVTPKGLFRLYKELLKEGKITRNERLELAS</sequence>
<proteinExistence type="predicted"/>
<dbReference type="RefSeq" id="WP_005433341.1">
    <property type="nucleotide sequence ID" value="NZ_JH815513.1"/>
</dbReference>
<gene>
    <name evidence="2" type="ORF">HMPREF9465_00255</name>
</gene>
<dbReference type="eggNOG" id="COG3646">
    <property type="taxonomic scope" value="Bacteria"/>
</dbReference>
<dbReference type="STRING" id="742823.HMPREF9465_00255"/>
<feature type="domain" description="Antirepressor protein C-terminal" evidence="1">
    <location>
        <begin position="135"/>
        <end position="236"/>
    </location>
</feature>
<dbReference type="AlphaFoldDB" id="K1JKU9"/>
<keyword evidence="3" id="KW-1185">Reference proteome</keyword>
<dbReference type="Proteomes" id="UP000005835">
    <property type="component" value="Unassembled WGS sequence"/>
</dbReference>
<dbReference type="Pfam" id="PF09669">
    <property type="entry name" value="Phage_pRha"/>
    <property type="match status" value="1"/>
</dbReference>
<dbReference type="InterPro" id="IPR005039">
    <property type="entry name" value="Ant_C"/>
</dbReference>
<dbReference type="PATRIC" id="fig|742823.3.peg.243"/>
<dbReference type="InterPro" id="IPR014054">
    <property type="entry name" value="Phage_regulatory_Rha"/>
</dbReference>
<evidence type="ECO:0000313" key="2">
    <source>
        <dbReference type="EMBL" id="EKB32240.1"/>
    </source>
</evidence>
<dbReference type="EMBL" id="ADMG01000007">
    <property type="protein sequence ID" value="EKB32240.1"/>
    <property type="molecule type" value="Genomic_DNA"/>
</dbReference>
<protein>
    <recommendedName>
        <fullName evidence="1">Antirepressor protein C-terminal domain-containing protein</fullName>
    </recommendedName>
</protein>
<evidence type="ECO:0000313" key="3">
    <source>
        <dbReference type="Proteomes" id="UP000005835"/>
    </source>
</evidence>
<comment type="caution">
    <text evidence="2">The sequence shown here is derived from an EMBL/GenBank/DDBJ whole genome shotgun (WGS) entry which is preliminary data.</text>
</comment>
<organism evidence="2 3">
    <name type="scientific">Sutterella wadsworthensis 2_1_59BFAA</name>
    <dbReference type="NCBI Taxonomy" id="742823"/>
    <lineage>
        <taxon>Bacteria</taxon>
        <taxon>Pseudomonadati</taxon>
        <taxon>Pseudomonadota</taxon>
        <taxon>Betaproteobacteria</taxon>
        <taxon>Burkholderiales</taxon>
        <taxon>Sutterellaceae</taxon>
        <taxon>Sutterella</taxon>
    </lineage>
</organism>
<name>K1JKU9_9BURK</name>
<accession>K1JKU9</accession>